<gene>
    <name evidence="2" type="ORF">GCM10010334_84040</name>
</gene>
<accession>A0A919CG21</accession>
<dbReference type="Proteomes" id="UP000638353">
    <property type="component" value="Unassembled WGS sequence"/>
</dbReference>
<protein>
    <submittedName>
        <fullName evidence="2">Uncharacterized protein</fullName>
    </submittedName>
</protein>
<evidence type="ECO:0000313" key="3">
    <source>
        <dbReference type="Proteomes" id="UP000638353"/>
    </source>
</evidence>
<sequence length="73" mass="7865">MFTRKERVPLGRRGPEGGLGRRPGVRVRGLLLEEDIGWVRAGSGAVVVPKSFSDGPNLALRAGERADEPVVDE</sequence>
<feature type="compositionally biased region" description="Basic and acidic residues" evidence="1">
    <location>
        <begin position="1"/>
        <end position="15"/>
    </location>
</feature>
<proteinExistence type="predicted"/>
<reference evidence="2" key="1">
    <citation type="journal article" date="2014" name="Int. J. Syst. Evol. Microbiol.">
        <title>Complete genome sequence of Corynebacterium casei LMG S-19264T (=DSM 44701T), isolated from a smear-ripened cheese.</title>
        <authorList>
            <consortium name="US DOE Joint Genome Institute (JGI-PGF)"/>
            <person name="Walter F."/>
            <person name="Albersmeier A."/>
            <person name="Kalinowski J."/>
            <person name="Ruckert C."/>
        </authorList>
    </citation>
    <scope>NUCLEOTIDE SEQUENCE</scope>
    <source>
        <strain evidence="2">JCM 4637</strain>
    </source>
</reference>
<feature type="region of interest" description="Disordered" evidence="1">
    <location>
        <begin position="1"/>
        <end position="21"/>
    </location>
</feature>
<evidence type="ECO:0000256" key="1">
    <source>
        <dbReference type="SAM" id="MobiDB-lite"/>
    </source>
</evidence>
<evidence type="ECO:0000313" key="2">
    <source>
        <dbReference type="EMBL" id="GHD19961.1"/>
    </source>
</evidence>
<reference evidence="2" key="2">
    <citation type="submission" date="2020-09" db="EMBL/GenBank/DDBJ databases">
        <authorList>
            <person name="Sun Q."/>
            <person name="Ohkuma M."/>
        </authorList>
    </citation>
    <scope>NUCLEOTIDE SEQUENCE</scope>
    <source>
        <strain evidence="2">JCM 4637</strain>
    </source>
</reference>
<organism evidence="2 3">
    <name type="scientific">Streptomyces finlayi</name>
    <dbReference type="NCBI Taxonomy" id="67296"/>
    <lineage>
        <taxon>Bacteria</taxon>
        <taxon>Bacillati</taxon>
        <taxon>Actinomycetota</taxon>
        <taxon>Actinomycetes</taxon>
        <taxon>Kitasatosporales</taxon>
        <taxon>Streptomycetaceae</taxon>
        <taxon>Streptomyces</taxon>
    </lineage>
</organism>
<name>A0A919CG21_9ACTN</name>
<dbReference type="EMBL" id="BMVC01000037">
    <property type="protein sequence ID" value="GHD19961.1"/>
    <property type="molecule type" value="Genomic_DNA"/>
</dbReference>
<comment type="caution">
    <text evidence="2">The sequence shown here is derived from an EMBL/GenBank/DDBJ whole genome shotgun (WGS) entry which is preliminary data.</text>
</comment>
<dbReference type="AlphaFoldDB" id="A0A919CG21"/>